<dbReference type="GeneID" id="97610923"/>
<reference evidence="2 3" key="1">
    <citation type="submission" date="2018-05" db="EMBL/GenBank/DDBJ databases">
        <title>Draft genome of Methanospirillum stamsii Pt1.</title>
        <authorList>
            <person name="Dueholm M.S."/>
            <person name="Nielsen P.H."/>
            <person name="Bakmann L.F."/>
            <person name="Otzen D.E."/>
        </authorList>
    </citation>
    <scope>NUCLEOTIDE SEQUENCE [LARGE SCALE GENOMIC DNA]</scope>
    <source>
        <strain evidence="2 3">Pt1</strain>
    </source>
</reference>
<dbReference type="InterPro" id="IPR011856">
    <property type="entry name" value="tRNA_endonuc-like_dom_sf"/>
</dbReference>
<dbReference type="Proteomes" id="UP000245934">
    <property type="component" value="Unassembled WGS sequence"/>
</dbReference>
<sequence length="485" mass="56461">MSFQFDDPLSELVVKFTKREITEDEFIKLRNQIHPISPRKASNKSNIKNHSEIQFNQNCYQCGKSVSNDRANVCQYCKGWFCNAHIERHNHFCIKTTPSSDEGKIYDTIKDKGRVKQDYNSTIYTYDCHFCGNSTTRNGIIYHIGEKWCGNCILPIRSKGKTNNQNRDNSKISYTVCEYCGKRWEKSKIKIHNNKQWCGICPIFSPAEIEYHQHIEYQKKLQDKIKKSDSYEFIKGFKKKYQSYKRNEECFKTLKKLLSTKGYDFDDDILATLIRESDFDIFCDAFSQTKTIDDILKIFLTFEETTQNKKFLKKILGDKHNFRDNIDLLIQNYNSREKVKQEKEDLDKFAAGLLKQEPFIKYLDNTSGHEFEELLGKKLNEEGFSVTVTKGSRDHGADIIISKNNDTFIIQCKRYKKGTNVSNKAVQEIVGALKVYNAKKGVVITNRSYTNPARELALINDVKLIERSHLIEIENGKTFTSLLFS</sequence>
<evidence type="ECO:0000313" key="3">
    <source>
        <dbReference type="Proteomes" id="UP000245934"/>
    </source>
</evidence>
<dbReference type="PANTHER" id="PTHR30015">
    <property type="entry name" value="MRR RESTRICTION SYSTEM PROTEIN"/>
    <property type="match status" value="1"/>
</dbReference>
<evidence type="ECO:0000313" key="2">
    <source>
        <dbReference type="EMBL" id="PWR73108.1"/>
    </source>
</evidence>
<protein>
    <recommendedName>
        <fullName evidence="1">Restriction endonuclease type IV Mrr domain-containing protein</fullName>
    </recommendedName>
</protein>
<feature type="domain" description="Restriction endonuclease type IV Mrr" evidence="1">
    <location>
        <begin position="363"/>
        <end position="472"/>
    </location>
</feature>
<dbReference type="AlphaFoldDB" id="A0A2V2N9E3"/>
<gene>
    <name evidence="2" type="ORF">DLD82_11495</name>
</gene>
<evidence type="ECO:0000259" key="1">
    <source>
        <dbReference type="Pfam" id="PF04471"/>
    </source>
</evidence>
<dbReference type="GO" id="GO:0015666">
    <property type="term" value="F:restriction endodeoxyribonuclease activity"/>
    <property type="evidence" value="ECO:0007669"/>
    <property type="project" value="TreeGrafter"/>
</dbReference>
<name>A0A2V2N9E3_9EURY</name>
<dbReference type="GO" id="GO:0003677">
    <property type="term" value="F:DNA binding"/>
    <property type="evidence" value="ECO:0007669"/>
    <property type="project" value="InterPro"/>
</dbReference>
<dbReference type="InterPro" id="IPR007560">
    <property type="entry name" value="Restrct_endonuc_IV_Mrr"/>
</dbReference>
<dbReference type="EMBL" id="QGMZ01000022">
    <property type="protein sequence ID" value="PWR73108.1"/>
    <property type="molecule type" value="Genomic_DNA"/>
</dbReference>
<dbReference type="InterPro" id="IPR035896">
    <property type="entry name" value="AN1-like_Znf"/>
</dbReference>
<organism evidence="2 3">
    <name type="scientific">Methanospirillum stamsii</name>
    <dbReference type="NCBI Taxonomy" id="1277351"/>
    <lineage>
        <taxon>Archaea</taxon>
        <taxon>Methanobacteriati</taxon>
        <taxon>Methanobacteriota</taxon>
        <taxon>Stenosarchaea group</taxon>
        <taxon>Methanomicrobia</taxon>
        <taxon>Methanomicrobiales</taxon>
        <taxon>Methanospirillaceae</taxon>
        <taxon>Methanospirillum</taxon>
    </lineage>
</organism>
<dbReference type="InterPro" id="IPR052906">
    <property type="entry name" value="Type_IV_Methyl-Rstrct_Enzyme"/>
</dbReference>
<dbReference type="Gene3D" id="3.40.1350.10">
    <property type="match status" value="1"/>
</dbReference>
<dbReference type="RefSeq" id="WP_109941268.1">
    <property type="nucleotide sequence ID" value="NZ_CP176366.1"/>
</dbReference>
<accession>A0A2V2N9E3</accession>
<comment type="caution">
    <text evidence="2">The sequence shown here is derived from an EMBL/GenBank/DDBJ whole genome shotgun (WGS) entry which is preliminary data.</text>
</comment>
<dbReference type="SUPFAM" id="SSF118310">
    <property type="entry name" value="AN1-like Zinc finger"/>
    <property type="match status" value="1"/>
</dbReference>
<proteinExistence type="predicted"/>
<dbReference type="SUPFAM" id="SSF52980">
    <property type="entry name" value="Restriction endonuclease-like"/>
    <property type="match status" value="1"/>
</dbReference>
<dbReference type="Pfam" id="PF04471">
    <property type="entry name" value="Mrr_cat"/>
    <property type="match status" value="1"/>
</dbReference>
<dbReference type="PANTHER" id="PTHR30015:SF6">
    <property type="entry name" value="SLL1429 PROTEIN"/>
    <property type="match status" value="1"/>
</dbReference>
<keyword evidence="3" id="KW-1185">Reference proteome</keyword>
<dbReference type="InterPro" id="IPR011335">
    <property type="entry name" value="Restrct_endonuc-II-like"/>
</dbReference>
<dbReference type="GO" id="GO:0009307">
    <property type="term" value="P:DNA restriction-modification system"/>
    <property type="evidence" value="ECO:0007669"/>
    <property type="project" value="InterPro"/>
</dbReference>